<feature type="domain" description="SnoaL-like" evidence="1">
    <location>
        <begin position="9"/>
        <end position="110"/>
    </location>
</feature>
<evidence type="ECO:0000259" key="1">
    <source>
        <dbReference type="Pfam" id="PF12680"/>
    </source>
</evidence>
<feature type="non-terminal residue" evidence="2">
    <location>
        <position position="112"/>
    </location>
</feature>
<dbReference type="InterPro" id="IPR037401">
    <property type="entry name" value="SnoaL-like"/>
</dbReference>
<dbReference type="Gene3D" id="3.10.450.50">
    <property type="match status" value="1"/>
</dbReference>
<sequence length="112" mass="12800">MSITMARMEEILESFNAHDVDRIVGNFDENGEFLMAAGPEPHEERFVGRKVIGEVLQQRFSAVPDIRWVDSKTWISDDRAVTEWRGQGTTANGRLDCLGCDLWEFRNGKVLK</sequence>
<dbReference type="Pfam" id="PF12680">
    <property type="entry name" value="SnoaL_2"/>
    <property type="match status" value="1"/>
</dbReference>
<protein>
    <recommendedName>
        <fullName evidence="1">SnoaL-like domain-containing protein</fullName>
    </recommendedName>
</protein>
<reference evidence="2" key="1">
    <citation type="submission" date="2018-05" db="EMBL/GenBank/DDBJ databases">
        <authorList>
            <person name="Lanie J.A."/>
            <person name="Ng W.-L."/>
            <person name="Kazmierczak K.M."/>
            <person name="Andrzejewski T.M."/>
            <person name="Davidsen T.M."/>
            <person name="Wayne K.J."/>
            <person name="Tettelin H."/>
            <person name="Glass J.I."/>
            <person name="Rusch D."/>
            <person name="Podicherti R."/>
            <person name="Tsui H.-C.T."/>
            <person name="Winkler M.E."/>
        </authorList>
    </citation>
    <scope>NUCLEOTIDE SEQUENCE</scope>
</reference>
<dbReference type="EMBL" id="UINC01017847">
    <property type="protein sequence ID" value="SVA74441.1"/>
    <property type="molecule type" value="Genomic_DNA"/>
</dbReference>
<evidence type="ECO:0000313" key="2">
    <source>
        <dbReference type="EMBL" id="SVA74441.1"/>
    </source>
</evidence>
<gene>
    <name evidence="2" type="ORF">METZ01_LOCUS127295</name>
</gene>
<dbReference type="SUPFAM" id="SSF54427">
    <property type="entry name" value="NTF2-like"/>
    <property type="match status" value="1"/>
</dbReference>
<dbReference type="InterPro" id="IPR032710">
    <property type="entry name" value="NTF2-like_dom_sf"/>
</dbReference>
<accession>A0A381YCY1</accession>
<name>A0A381YCY1_9ZZZZ</name>
<proteinExistence type="predicted"/>
<organism evidence="2">
    <name type="scientific">marine metagenome</name>
    <dbReference type="NCBI Taxonomy" id="408172"/>
    <lineage>
        <taxon>unclassified sequences</taxon>
        <taxon>metagenomes</taxon>
        <taxon>ecological metagenomes</taxon>
    </lineage>
</organism>
<dbReference type="AlphaFoldDB" id="A0A381YCY1"/>